<dbReference type="InterPro" id="IPR013785">
    <property type="entry name" value="Aldolase_TIM"/>
</dbReference>
<dbReference type="PANTHER" id="PTHR30246:SF1">
    <property type="entry name" value="2-DEHYDRO-3-DEOXY-6-PHOSPHOGALACTONATE ALDOLASE-RELATED"/>
    <property type="match status" value="1"/>
</dbReference>
<dbReference type="RefSeq" id="WP_244711515.1">
    <property type="nucleotide sequence ID" value="NZ_CP095073.1"/>
</dbReference>
<name>A0ABY4EKS6_9BACI</name>
<dbReference type="EMBL" id="CP095073">
    <property type="protein sequence ID" value="UOQ45070.1"/>
    <property type="molecule type" value="Genomic_DNA"/>
</dbReference>
<evidence type="ECO:0000256" key="2">
    <source>
        <dbReference type="ARBA" id="ARBA00006906"/>
    </source>
</evidence>
<dbReference type="PANTHER" id="PTHR30246">
    <property type="entry name" value="2-KETO-3-DEOXY-6-PHOSPHOGLUCONATE ALDOLASE"/>
    <property type="match status" value="1"/>
</dbReference>
<dbReference type="Gene3D" id="3.20.20.70">
    <property type="entry name" value="Aldolase class I"/>
    <property type="match status" value="1"/>
</dbReference>
<dbReference type="Pfam" id="PF01081">
    <property type="entry name" value="Aldolase"/>
    <property type="match status" value="1"/>
</dbReference>
<comment type="similarity">
    <text evidence="2">Belongs to the KHG/KDPG aldolase family.</text>
</comment>
<keyword evidence="4" id="KW-0456">Lyase</keyword>
<evidence type="ECO:0000256" key="3">
    <source>
        <dbReference type="ARBA" id="ARBA00011233"/>
    </source>
</evidence>
<evidence type="ECO:0000256" key="1">
    <source>
        <dbReference type="ARBA" id="ARBA00004761"/>
    </source>
</evidence>
<evidence type="ECO:0000313" key="7">
    <source>
        <dbReference type="Proteomes" id="UP000831787"/>
    </source>
</evidence>
<protein>
    <submittedName>
        <fullName evidence="6">Bifunctional 4-hydroxy-2-oxoglutarate aldolase/2-dehydro-3-deoxy-phosphogluconate aldolase</fullName>
    </submittedName>
</protein>
<keyword evidence="7" id="KW-1185">Reference proteome</keyword>
<organism evidence="6 7">
    <name type="scientific">Halobacillus salinarum</name>
    <dbReference type="NCBI Taxonomy" id="2932257"/>
    <lineage>
        <taxon>Bacteria</taxon>
        <taxon>Bacillati</taxon>
        <taxon>Bacillota</taxon>
        <taxon>Bacilli</taxon>
        <taxon>Bacillales</taxon>
        <taxon>Bacillaceae</taxon>
        <taxon>Halobacillus</taxon>
    </lineage>
</organism>
<keyword evidence="5" id="KW-0119">Carbohydrate metabolism</keyword>
<evidence type="ECO:0000313" key="6">
    <source>
        <dbReference type="EMBL" id="UOQ45070.1"/>
    </source>
</evidence>
<dbReference type="NCBIfam" id="TIGR01182">
    <property type="entry name" value="eda"/>
    <property type="match status" value="1"/>
</dbReference>
<dbReference type="SUPFAM" id="SSF51569">
    <property type="entry name" value="Aldolase"/>
    <property type="match status" value="1"/>
</dbReference>
<gene>
    <name evidence="6" type="ORF">MUN89_03700</name>
</gene>
<comment type="pathway">
    <text evidence="1">Carbohydrate acid metabolism.</text>
</comment>
<comment type="subunit">
    <text evidence="3">Homotrimer.</text>
</comment>
<proteinExistence type="inferred from homology"/>
<accession>A0ABY4EKS6</accession>
<reference evidence="6 7" key="1">
    <citation type="submission" date="2022-04" db="EMBL/GenBank/DDBJ databases">
        <title>Halobacillus sp. isolated from saltern.</title>
        <authorList>
            <person name="Won M."/>
            <person name="Lee C.-M."/>
            <person name="Woen H.-Y."/>
            <person name="Kwon S.-W."/>
        </authorList>
    </citation>
    <scope>NUCLEOTIDE SEQUENCE [LARGE SCALE GENOMIC DNA]</scope>
    <source>
        <strain evidence="6 7">SSBR10-3</strain>
    </source>
</reference>
<dbReference type="Proteomes" id="UP000831787">
    <property type="component" value="Chromosome"/>
</dbReference>
<evidence type="ECO:0000256" key="4">
    <source>
        <dbReference type="ARBA" id="ARBA00023239"/>
    </source>
</evidence>
<sequence length="218" mass="23099">MEKASKLLQLEQSGVVAVIRKPRPEDILPLVDALVEGGVKTLELTVDTEQAFTQMRKAKERLGKDVLVGAGTVLDAETARTAIQAGAEFVFSPNYNEDLIQMANSYGVISIPGVMTPSEIVEAYKLGADVVKIFPASIGGPSYIKDLQGPLGHIPMIPTGGVTAENAGDFIKNGATAVGAGGSLVNKRLLEQQDFAGITTLAKQFTANVKMAREEQQS</sequence>
<evidence type="ECO:0000256" key="5">
    <source>
        <dbReference type="ARBA" id="ARBA00023277"/>
    </source>
</evidence>
<dbReference type="InterPro" id="IPR000887">
    <property type="entry name" value="Aldlse_KDPG_KHG"/>
</dbReference>
<dbReference type="CDD" id="cd00452">
    <property type="entry name" value="KDPG_aldolase"/>
    <property type="match status" value="1"/>
</dbReference>